<reference evidence="2 3" key="1">
    <citation type="journal article" date="2016" name="Nat. Commun.">
        <title>Thousands of microbial genomes shed light on interconnected biogeochemical processes in an aquifer system.</title>
        <authorList>
            <person name="Anantharaman K."/>
            <person name="Brown C.T."/>
            <person name="Hug L.A."/>
            <person name="Sharon I."/>
            <person name="Castelle C.J."/>
            <person name="Probst A.J."/>
            <person name="Thomas B.C."/>
            <person name="Singh A."/>
            <person name="Wilkins M.J."/>
            <person name="Karaoz U."/>
            <person name="Brodie E.L."/>
            <person name="Williams K.H."/>
            <person name="Hubbard S.S."/>
            <person name="Banfield J.F."/>
        </authorList>
    </citation>
    <scope>NUCLEOTIDE SEQUENCE [LARGE SCALE GENOMIC DNA]</scope>
</reference>
<dbReference type="EMBL" id="MHMA01000032">
    <property type="protein sequence ID" value="OGZ19864.1"/>
    <property type="molecule type" value="Genomic_DNA"/>
</dbReference>
<feature type="compositionally biased region" description="Basic and acidic residues" evidence="1">
    <location>
        <begin position="1"/>
        <end position="14"/>
    </location>
</feature>
<proteinExistence type="predicted"/>
<comment type="caution">
    <text evidence="2">The sequence shown here is derived from an EMBL/GenBank/DDBJ whole genome shotgun (WGS) entry which is preliminary data.</text>
</comment>
<name>A0A1G2E1X3_9BACT</name>
<dbReference type="AlphaFoldDB" id="A0A1G2E1X3"/>
<gene>
    <name evidence="2" type="ORF">A2654_00585</name>
</gene>
<feature type="region of interest" description="Disordered" evidence="1">
    <location>
        <begin position="1"/>
        <end position="20"/>
    </location>
</feature>
<accession>A0A1G2E1X3</accession>
<dbReference type="Proteomes" id="UP000178721">
    <property type="component" value="Unassembled WGS sequence"/>
</dbReference>
<evidence type="ECO:0000313" key="3">
    <source>
        <dbReference type="Proteomes" id="UP000178721"/>
    </source>
</evidence>
<evidence type="ECO:0000313" key="2">
    <source>
        <dbReference type="EMBL" id="OGZ19864.1"/>
    </source>
</evidence>
<evidence type="ECO:0000256" key="1">
    <source>
        <dbReference type="SAM" id="MobiDB-lite"/>
    </source>
</evidence>
<protein>
    <submittedName>
        <fullName evidence="2">Uncharacterized protein</fullName>
    </submittedName>
</protein>
<organism evidence="2 3">
    <name type="scientific">Candidatus Nealsonbacteria bacterium RIFCSPHIGHO2_01_FULL_43_31</name>
    <dbReference type="NCBI Taxonomy" id="1801665"/>
    <lineage>
        <taxon>Bacteria</taxon>
        <taxon>Candidatus Nealsoniibacteriota</taxon>
    </lineage>
</organism>
<sequence>MKGGKKMERFRVPGDDEDSSLSLNKEEEIGLATFDAQLSIVLRQKVLYLREIAKRKRLTAPTLEELKSKSGKPFVEVKSTRMLGDDYRSAEAKEEVSFGKAKLLLERTEQAYLCYESSIFSKEDTDSCGWVKGMPVEKKYNDIGVLSGSAGIRFYCKICGKKIGEHQLRIS</sequence>